<dbReference type="STRING" id="413999.CBO0899"/>
<sequence>MYYRNDEQNINTDGVESSNKNFDENFYNEAYDYPGMNFSPMMYDPLMCTPQAMPTMAKYDYDDYDDPDDEFDDYELMRSPRARRRRRPRHHIHHHIHHHFFHTSMRPWWMR</sequence>
<proteinExistence type="predicted"/>
<name>A0A1L3NM55_CLOSG</name>
<feature type="region of interest" description="Disordered" evidence="1">
    <location>
        <begin position="1"/>
        <end position="21"/>
    </location>
</feature>
<evidence type="ECO:0000256" key="1">
    <source>
        <dbReference type="SAM" id="MobiDB-lite"/>
    </source>
</evidence>
<evidence type="ECO:0000313" key="2">
    <source>
        <dbReference type="EMBL" id="APH17151.1"/>
    </source>
</evidence>
<reference evidence="2 3" key="1">
    <citation type="submission" date="2015-11" db="EMBL/GenBank/DDBJ databases">
        <authorList>
            <person name="Hill K.K."/>
            <person name="Shirey T.B."/>
            <person name="Raphael B."/>
            <person name="Daligault H.E."/>
            <person name="Davenport K.W."/>
            <person name="Bruce D.C."/>
            <person name="Foley B.T."/>
            <person name="Johnson S.L."/>
        </authorList>
    </citation>
    <scope>NUCLEOTIDE SEQUENCE [LARGE SCALE GENOMIC DNA]</scope>
    <source>
        <strain evidence="2 3">CDC_1632</strain>
    </source>
</reference>
<dbReference type="EMBL" id="CP013243">
    <property type="protein sequence ID" value="APH17151.1"/>
    <property type="molecule type" value="Genomic_DNA"/>
</dbReference>
<dbReference type="Proteomes" id="UP000182204">
    <property type="component" value="Chromosome"/>
</dbReference>
<feature type="compositionally biased region" description="Polar residues" evidence="1">
    <location>
        <begin position="8"/>
        <end position="20"/>
    </location>
</feature>
<organism evidence="2 3">
    <name type="scientific">Clostridium sporogenes</name>
    <dbReference type="NCBI Taxonomy" id="1509"/>
    <lineage>
        <taxon>Bacteria</taxon>
        <taxon>Bacillati</taxon>
        <taxon>Bacillota</taxon>
        <taxon>Clostridia</taxon>
        <taxon>Eubacteriales</taxon>
        <taxon>Clostridiaceae</taxon>
        <taxon>Clostridium</taxon>
    </lineage>
</organism>
<dbReference type="RefSeq" id="WP_072585014.1">
    <property type="nucleotide sequence ID" value="NZ_CP013243.1"/>
</dbReference>
<accession>A0A1L3NM55</accession>
<protein>
    <submittedName>
        <fullName evidence="2">Uncharacterized protein</fullName>
    </submittedName>
</protein>
<dbReference type="AlphaFoldDB" id="A0A1L3NM55"/>
<gene>
    <name evidence="2" type="ORF">NPD5_1164</name>
</gene>
<evidence type="ECO:0000313" key="3">
    <source>
        <dbReference type="Proteomes" id="UP000182204"/>
    </source>
</evidence>